<dbReference type="InterPro" id="IPR044230">
    <property type="entry name" value="GTF3C4"/>
</dbReference>
<dbReference type="PANTHER" id="PTHR15496:SF2">
    <property type="entry name" value="GENERAL TRANSCRIPTION FACTOR 3C POLYPEPTIDE 4"/>
    <property type="match status" value="1"/>
</dbReference>
<reference evidence="3 4" key="1">
    <citation type="submission" date="2023-08" db="EMBL/GenBank/DDBJ databases">
        <authorList>
            <person name="Palmer J.M."/>
        </authorList>
    </citation>
    <scope>NUCLEOTIDE SEQUENCE [LARGE SCALE GENOMIC DNA]</scope>
    <source>
        <strain evidence="3 4">TWF481</strain>
    </source>
</reference>
<dbReference type="GO" id="GO:0004402">
    <property type="term" value="F:histone acetyltransferase activity"/>
    <property type="evidence" value="ECO:0007669"/>
    <property type="project" value="InterPro"/>
</dbReference>
<accession>A0AAV9W7X5</accession>
<evidence type="ECO:0000313" key="4">
    <source>
        <dbReference type="Proteomes" id="UP001370758"/>
    </source>
</evidence>
<dbReference type="GO" id="GO:0000127">
    <property type="term" value="C:transcription factor TFIIIC complex"/>
    <property type="evidence" value="ECO:0007669"/>
    <property type="project" value="InterPro"/>
</dbReference>
<organism evidence="3 4">
    <name type="scientific">Arthrobotrys musiformis</name>
    <dbReference type="NCBI Taxonomy" id="47236"/>
    <lineage>
        <taxon>Eukaryota</taxon>
        <taxon>Fungi</taxon>
        <taxon>Dikarya</taxon>
        <taxon>Ascomycota</taxon>
        <taxon>Pezizomycotina</taxon>
        <taxon>Orbiliomycetes</taxon>
        <taxon>Orbiliales</taxon>
        <taxon>Orbiliaceae</taxon>
        <taxon>Arthrobotrys</taxon>
    </lineage>
</organism>
<evidence type="ECO:0008006" key="5">
    <source>
        <dbReference type="Google" id="ProtNLM"/>
    </source>
</evidence>
<dbReference type="InterPro" id="IPR024761">
    <property type="entry name" value="TFIIIC_delta_N"/>
</dbReference>
<proteinExistence type="predicted"/>
<dbReference type="Pfam" id="PF12657">
    <property type="entry name" value="TFIIIC_delta"/>
    <property type="match status" value="1"/>
</dbReference>
<evidence type="ECO:0000259" key="2">
    <source>
        <dbReference type="Pfam" id="PF12660"/>
    </source>
</evidence>
<dbReference type="EMBL" id="JAVHJL010000005">
    <property type="protein sequence ID" value="KAK6503688.1"/>
    <property type="molecule type" value="Genomic_DNA"/>
</dbReference>
<keyword evidence="4" id="KW-1185">Reference proteome</keyword>
<dbReference type="GO" id="GO:0006384">
    <property type="term" value="P:transcription initiation at RNA polymerase III promoter"/>
    <property type="evidence" value="ECO:0007669"/>
    <property type="project" value="InterPro"/>
</dbReference>
<evidence type="ECO:0000259" key="1">
    <source>
        <dbReference type="Pfam" id="PF12657"/>
    </source>
</evidence>
<protein>
    <recommendedName>
        <fullName evidence="5">Transcription factor IIIC putative zinc-finger domain-containing protein</fullName>
    </recommendedName>
</protein>
<feature type="domain" description="Transcription factor IIIC 90kDa subunit N-terminal" evidence="1">
    <location>
        <begin position="30"/>
        <end position="287"/>
    </location>
</feature>
<dbReference type="Proteomes" id="UP001370758">
    <property type="component" value="Unassembled WGS sequence"/>
</dbReference>
<evidence type="ECO:0000313" key="3">
    <source>
        <dbReference type="EMBL" id="KAK6503688.1"/>
    </source>
</evidence>
<name>A0AAV9W7X5_9PEZI</name>
<dbReference type="Pfam" id="PF12660">
    <property type="entry name" value="zf-TFIIIC"/>
    <property type="match status" value="1"/>
</dbReference>
<gene>
    <name evidence="3" type="ORF">TWF481_008692</name>
</gene>
<comment type="caution">
    <text evidence="3">The sequence shown here is derived from an EMBL/GenBank/DDBJ whole genome shotgun (WGS) entry which is preliminary data.</text>
</comment>
<dbReference type="InterPro" id="IPR024764">
    <property type="entry name" value="TFIIIC_Znf"/>
</dbReference>
<dbReference type="PANTHER" id="PTHR15496">
    <property type="entry name" value="GENERAL TRANSCRIPTION FACTOR 3C POLYPEPTIDE 4 FAMILY"/>
    <property type="match status" value="1"/>
</dbReference>
<feature type="domain" description="Transcription factor IIIC putative zinc-finger" evidence="2">
    <location>
        <begin position="524"/>
        <end position="626"/>
    </location>
</feature>
<dbReference type="AlphaFoldDB" id="A0AAV9W7X5"/>
<sequence length="638" mass="71953">MVDENNELTFVKIIDQDVELLLKTTPNLPEGSRIVNMRWSPWIIMSPDEGVSFFSFVGADGVFAMTMTLSRVDGKLTLSCDSELTLLCPGILPGYEPHAILWYEGVYNLPNQAPEALFAVIQHDGVELFGVTLNADRKIDIQRCFKVFLPLPACIAGYTFSDPLWMNYLDLNVCSTNGALSIFRIDLSDLTKSILLKASVPNFQGRTMIQNDPEFPEPNTFKRDFIDILDEKRDSFIEEWKIMQASCQVYGMAYFPLGGIVSVCYRLKPEGVLEYPIKERERCTLSWQLCRSWSEMFDPSRSIGSAKPFTLHGVPGEAFVSDIRFLVEPDDVEDSFNRMEEIIADGMAEAVGYPVAPVNPASGEEEDNHRFYSTKSSELPDIISLCLFNSTEAVLGRARNLLGLLKANKVAPKKPGVLSSQTGITKLILGTILEIPVLRRSQLRTPRSRMIMWLAASLGIVAFYRDERVFRLATECIAALEYRFDVDFSTEKKLIAERKEVLDNPGNLDLLVKMTKKIVRPGSMEKCKDCDRNVPLDDLMNGRCENGHLFKRCALTFLLITDPNSRVCGICSREYVTRKMVEEDETVVAALDARGERMDGDNVREPTLLRMLFEAVDTCVFCGGSFYDKEEFRRGAEQ</sequence>